<feature type="transmembrane region" description="Helical" evidence="6">
    <location>
        <begin position="51"/>
        <end position="71"/>
    </location>
</feature>
<feature type="transmembrane region" description="Helical" evidence="6">
    <location>
        <begin position="236"/>
        <end position="256"/>
    </location>
</feature>
<keyword evidence="9" id="KW-1185">Reference proteome</keyword>
<gene>
    <name evidence="8" type="ORF">SEMRO_311_G114240.1</name>
</gene>
<feature type="transmembrane region" description="Helical" evidence="6">
    <location>
        <begin position="77"/>
        <end position="95"/>
    </location>
</feature>
<dbReference type="PANTHER" id="PTHR16172">
    <property type="entry name" value="MAJOR FACILITATOR SUPERFAMILY DOMAIN-CONTAINING PROTEIN 6-LIKE"/>
    <property type="match status" value="1"/>
</dbReference>
<dbReference type="AlphaFoldDB" id="A0A9N8HEM7"/>
<dbReference type="PANTHER" id="PTHR16172:SF41">
    <property type="entry name" value="MAJOR FACILITATOR SUPERFAMILY DOMAIN-CONTAINING PROTEIN 6-LIKE"/>
    <property type="match status" value="1"/>
</dbReference>
<evidence type="ECO:0000256" key="6">
    <source>
        <dbReference type="SAM" id="Phobius"/>
    </source>
</evidence>
<comment type="subcellular location">
    <subcellularLocation>
        <location evidence="1">Membrane</location>
        <topology evidence="1">Multi-pass membrane protein</topology>
    </subcellularLocation>
</comment>
<dbReference type="Pfam" id="PF12832">
    <property type="entry name" value="MFS_1_like"/>
    <property type="match status" value="1"/>
</dbReference>
<evidence type="ECO:0000256" key="3">
    <source>
        <dbReference type="ARBA" id="ARBA00022692"/>
    </source>
</evidence>
<feature type="transmembrane region" description="Helical" evidence="6">
    <location>
        <begin position="175"/>
        <end position="199"/>
    </location>
</feature>
<dbReference type="InterPro" id="IPR051717">
    <property type="entry name" value="MFS_MFSD6"/>
</dbReference>
<evidence type="ECO:0000313" key="8">
    <source>
        <dbReference type="EMBL" id="CAB9507553.1"/>
    </source>
</evidence>
<dbReference type="InterPro" id="IPR024989">
    <property type="entry name" value="MFS_assoc_dom"/>
</dbReference>
<organism evidence="8 9">
    <name type="scientific">Seminavis robusta</name>
    <dbReference type="NCBI Taxonomy" id="568900"/>
    <lineage>
        <taxon>Eukaryota</taxon>
        <taxon>Sar</taxon>
        <taxon>Stramenopiles</taxon>
        <taxon>Ochrophyta</taxon>
        <taxon>Bacillariophyta</taxon>
        <taxon>Bacillariophyceae</taxon>
        <taxon>Bacillariophycidae</taxon>
        <taxon>Naviculales</taxon>
        <taxon>Naviculaceae</taxon>
        <taxon>Seminavis</taxon>
    </lineage>
</organism>
<keyword evidence="4 6" id="KW-1133">Transmembrane helix</keyword>
<dbReference type="Proteomes" id="UP001153069">
    <property type="component" value="Unassembled WGS sequence"/>
</dbReference>
<keyword evidence="5 6" id="KW-0472">Membrane</keyword>
<evidence type="ECO:0000256" key="5">
    <source>
        <dbReference type="ARBA" id="ARBA00023136"/>
    </source>
</evidence>
<comment type="similarity">
    <text evidence="2">Belongs to the major facilitator superfamily. MFSD6 family.</text>
</comment>
<accession>A0A9N8HEM7</accession>
<comment type="caution">
    <text evidence="8">The sequence shown here is derived from an EMBL/GenBank/DDBJ whole genome shotgun (WGS) entry which is preliminary data.</text>
</comment>
<reference evidence="8" key="1">
    <citation type="submission" date="2020-06" db="EMBL/GenBank/DDBJ databases">
        <authorList>
            <consortium name="Plant Systems Biology data submission"/>
        </authorList>
    </citation>
    <scope>NUCLEOTIDE SEQUENCE</scope>
    <source>
        <strain evidence="8">D6</strain>
    </source>
</reference>
<name>A0A9N8HEM7_9STRA</name>
<feature type="transmembrane region" description="Helical" evidence="6">
    <location>
        <begin position="308"/>
        <end position="329"/>
    </location>
</feature>
<dbReference type="EMBL" id="CAICTM010000310">
    <property type="protein sequence ID" value="CAB9507553.1"/>
    <property type="molecule type" value="Genomic_DNA"/>
</dbReference>
<evidence type="ECO:0000259" key="7">
    <source>
        <dbReference type="Pfam" id="PF12832"/>
    </source>
</evidence>
<feature type="transmembrane region" description="Helical" evidence="6">
    <location>
        <begin position="13"/>
        <end position="30"/>
    </location>
</feature>
<dbReference type="GO" id="GO:0016020">
    <property type="term" value="C:membrane"/>
    <property type="evidence" value="ECO:0007669"/>
    <property type="project" value="UniProtKB-SubCell"/>
</dbReference>
<dbReference type="InterPro" id="IPR036259">
    <property type="entry name" value="MFS_trans_sf"/>
</dbReference>
<dbReference type="OrthoDB" id="515887at2759"/>
<dbReference type="SUPFAM" id="SSF103473">
    <property type="entry name" value="MFS general substrate transporter"/>
    <property type="match status" value="1"/>
</dbReference>
<keyword evidence="3 6" id="KW-0812">Transmembrane</keyword>
<dbReference type="Gene3D" id="1.20.1250.20">
    <property type="entry name" value="MFS general substrate transporter like domains"/>
    <property type="match status" value="2"/>
</dbReference>
<sequence length="358" mass="40200">MCLSLDKVQAFEVILFLIIGISVFCAGSVLDAHTLDFLGERHHGMYGTIRLWTAVSWGFGAIVLSYLTDIYGFTVNFYVFGAVMTLQLVFFVFGLPARSKSEQEFYEKAQRQKENIHHPTNFSKKSAASEPMRWSALWDIMTRLPVIFWLIEAALVVAGIIIVDSFLFVYLQNDLLASTSLCGWTVGVTVLLELPIFHFSQQLLSWLGHDVLLIVSMISYSSRIIGYTMLTPETVNWVIAWEVLHGITFACMWIATVDYADSIAPKGWSTTVQSIVNGVTYHIGGGVGPIVAGQVMNRFGARTMFRGMGLIVGSVMLLHLVVMICFGRVHDKCIERIRLEREAEAQETDDEEEEFDII</sequence>
<evidence type="ECO:0000313" key="9">
    <source>
        <dbReference type="Proteomes" id="UP001153069"/>
    </source>
</evidence>
<feature type="transmembrane region" description="Helical" evidence="6">
    <location>
        <begin position="146"/>
        <end position="169"/>
    </location>
</feature>
<evidence type="ECO:0000256" key="1">
    <source>
        <dbReference type="ARBA" id="ARBA00004141"/>
    </source>
</evidence>
<evidence type="ECO:0000256" key="2">
    <source>
        <dbReference type="ARBA" id="ARBA00005241"/>
    </source>
</evidence>
<protein>
    <submittedName>
        <fullName evidence="8">Major facilitator superfamily domain-containing protein 6</fullName>
    </submittedName>
</protein>
<feature type="transmembrane region" description="Helical" evidence="6">
    <location>
        <begin position="211"/>
        <end position="230"/>
    </location>
</feature>
<proteinExistence type="inferred from homology"/>
<feature type="domain" description="Major facilitator superfamily associated" evidence="7">
    <location>
        <begin position="7"/>
        <end position="306"/>
    </location>
</feature>
<evidence type="ECO:0000256" key="4">
    <source>
        <dbReference type="ARBA" id="ARBA00022989"/>
    </source>
</evidence>